<name>A0A7D7QR49_9ACTN</name>
<dbReference type="NCBIfam" id="TIGR00996">
    <property type="entry name" value="Mtu_fam_mce"/>
    <property type="match status" value="1"/>
</dbReference>
<evidence type="ECO:0000256" key="1">
    <source>
        <dbReference type="SAM" id="MobiDB-lite"/>
    </source>
</evidence>
<sequence length="459" mass="48385">MTTPDLTQTSGPGRWFTPRHIVMIVLGLILALVIAGALWWVFSSVGTTKITATFKRSVGIYSGSDVRVLGVAVGKVDSVTPQGETVKVTMTVDRGVELPADVRAVQIIPSVVADRYVQLTPAYSGGEKAPHDITLSVDETMVPVEIDQIYASVKELSDALGPDGANKTDGTGRQGAVSELVTTGAANLEGNGEALGRAIEGLSKASTTLSDSRGNLFDTVKNLNTFVGALRENDTQVRQFNTQMASFNQFLAGERDQLAASLNKLSIALGDVATFLADNREQIGETVKDLQPTTQALLDQKNNLKEVLTVLPVTVSNLINAYDAESGTLSMRLTIPDLQDLIGAQCRLLNLGALLPGNPAADQFSNTLRPLISQCEAIGKQIQSGVLEPLLPVLPFGIMSNNKLQRAPVPGTVQGNPDPELGTPSASRSPSASRTPAATSTPKPSQAPASTTPRPRGGN</sequence>
<dbReference type="InterPro" id="IPR003399">
    <property type="entry name" value="Mce/MlaD"/>
</dbReference>
<feature type="domain" description="Mce/MlaD" evidence="3">
    <location>
        <begin position="47"/>
        <end position="121"/>
    </location>
</feature>
<keyword evidence="6" id="KW-1185">Reference proteome</keyword>
<dbReference type="RefSeq" id="WP_219850735.1">
    <property type="nucleotide sequence ID" value="NZ_CP059491.1"/>
</dbReference>
<dbReference type="Proteomes" id="UP000515663">
    <property type="component" value="Chromosome"/>
</dbReference>
<feature type="domain" description="Mammalian cell entry C-terminal" evidence="4">
    <location>
        <begin position="134"/>
        <end position="310"/>
    </location>
</feature>
<dbReference type="PANTHER" id="PTHR33371:SF4">
    <property type="entry name" value="INTERMEMBRANE PHOSPHOLIPID TRANSPORT SYSTEM BINDING PROTEIN MLAD"/>
    <property type="match status" value="1"/>
</dbReference>
<dbReference type="InterPro" id="IPR024516">
    <property type="entry name" value="Mce_C"/>
</dbReference>
<dbReference type="AlphaFoldDB" id="A0A7D7QR49"/>
<feature type="compositionally biased region" description="Low complexity" evidence="1">
    <location>
        <begin position="423"/>
        <end position="453"/>
    </location>
</feature>
<dbReference type="EMBL" id="CP059491">
    <property type="protein sequence ID" value="QMT02546.1"/>
    <property type="molecule type" value="Genomic_DNA"/>
</dbReference>
<dbReference type="PANTHER" id="PTHR33371">
    <property type="entry name" value="INTERMEMBRANE PHOSPHOLIPID TRANSPORT SYSTEM BINDING PROTEIN MLAD-RELATED"/>
    <property type="match status" value="1"/>
</dbReference>
<evidence type="ECO:0000313" key="5">
    <source>
        <dbReference type="EMBL" id="QMT02546.1"/>
    </source>
</evidence>
<keyword evidence="2" id="KW-0812">Transmembrane</keyword>
<evidence type="ECO:0000259" key="3">
    <source>
        <dbReference type="Pfam" id="PF02470"/>
    </source>
</evidence>
<evidence type="ECO:0000313" key="6">
    <source>
        <dbReference type="Proteomes" id="UP000515663"/>
    </source>
</evidence>
<dbReference type="InterPro" id="IPR005693">
    <property type="entry name" value="Mce"/>
</dbReference>
<accession>A0A7D7QR49</accession>
<dbReference type="Pfam" id="PF11887">
    <property type="entry name" value="Mce4_CUP1"/>
    <property type="match status" value="1"/>
</dbReference>
<feature type="region of interest" description="Disordered" evidence="1">
    <location>
        <begin position="407"/>
        <end position="459"/>
    </location>
</feature>
<keyword evidence="2" id="KW-1133">Transmembrane helix</keyword>
<dbReference type="Pfam" id="PF02470">
    <property type="entry name" value="MlaD"/>
    <property type="match status" value="1"/>
</dbReference>
<evidence type="ECO:0000256" key="2">
    <source>
        <dbReference type="SAM" id="Phobius"/>
    </source>
</evidence>
<protein>
    <submittedName>
        <fullName evidence="5">MCE family protein</fullName>
    </submittedName>
</protein>
<reference evidence="6" key="1">
    <citation type="submission" date="2020-07" db="EMBL/GenBank/DDBJ databases">
        <title>novel species isolated from the respiratory tract of Marmot.</title>
        <authorList>
            <person name="Zhang G."/>
        </authorList>
    </citation>
    <scope>NUCLEOTIDE SEQUENCE [LARGE SCALE GENOMIC DNA]</scope>
    <source>
        <strain evidence="6">686</strain>
    </source>
</reference>
<keyword evidence="2" id="KW-0472">Membrane</keyword>
<dbReference type="KEGG" id="gji:H1R19_05170"/>
<gene>
    <name evidence="5" type="ORF">H1R19_05170</name>
</gene>
<feature type="transmembrane region" description="Helical" evidence="2">
    <location>
        <begin position="21"/>
        <end position="42"/>
    </location>
</feature>
<dbReference type="GO" id="GO:0005576">
    <property type="term" value="C:extracellular region"/>
    <property type="evidence" value="ECO:0007669"/>
    <property type="project" value="TreeGrafter"/>
</dbReference>
<organism evidence="5 6">
    <name type="scientific">Gordonia jinghuaiqii</name>
    <dbReference type="NCBI Taxonomy" id="2758710"/>
    <lineage>
        <taxon>Bacteria</taxon>
        <taxon>Bacillati</taxon>
        <taxon>Actinomycetota</taxon>
        <taxon>Actinomycetes</taxon>
        <taxon>Mycobacteriales</taxon>
        <taxon>Gordoniaceae</taxon>
        <taxon>Gordonia</taxon>
    </lineage>
</organism>
<evidence type="ECO:0000259" key="4">
    <source>
        <dbReference type="Pfam" id="PF11887"/>
    </source>
</evidence>
<proteinExistence type="predicted"/>
<dbReference type="InterPro" id="IPR052336">
    <property type="entry name" value="MlaD_Phospholipid_Transporter"/>
</dbReference>